<dbReference type="OrthoDB" id="5829096at2759"/>
<keyword evidence="4 6" id="KW-0472">Membrane</keyword>
<dbReference type="EMBL" id="CAJFCW020000002">
    <property type="protein sequence ID" value="CAG9098471.1"/>
    <property type="molecule type" value="Genomic_DNA"/>
</dbReference>
<organism evidence="7 8">
    <name type="scientific">Bursaphelenchus okinawaensis</name>
    <dbReference type="NCBI Taxonomy" id="465554"/>
    <lineage>
        <taxon>Eukaryota</taxon>
        <taxon>Metazoa</taxon>
        <taxon>Ecdysozoa</taxon>
        <taxon>Nematoda</taxon>
        <taxon>Chromadorea</taxon>
        <taxon>Rhabditida</taxon>
        <taxon>Tylenchina</taxon>
        <taxon>Tylenchomorpha</taxon>
        <taxon>Aphelenchoidea</taxon>
        <taxon>Aphelenchoididae</taxon>
        <taxon>Bursaphelenchus</taxon>
    </lineage>
</organism>
<feature type="transmembrane region" description="Helical" evidence="6">
    <location>
        <begin position="333"/>
        <end position="355"/>
    </location>
</feature>
<evidence type="ECO:0000256" key="5">
    <source>
        <dbReference type="SAM" id="MobiDB-lite"/>
    </source>
</evidence>
<feature type="transmembrane region" description="Helical" evidence="6">
    <location>
        <begin position="169"/>
        <end position="191"/>
    </location>
</feature>
<dbReference type="PANTHER" id="PTHR11785:SF523">
    <property type="entry name" value="AMINO ACID TRANSPORTER PROTEIN 6"/>
    <property type="match status" value="1"/>
</dbReference>
<evidence type="ECO:0000256" key="2">
    <source>
        <dbReference type="ARBA" id="ARBA00022692"/>
    </source>
</evidence>
<dbReference type="GO" id="GO:0015179">
    <property type="term" value="F:L-amino acid transmembrane transporter activity"/>
    <property type="evidence" value="ECO:0007669"/>
    <property type="project" value="TreeGrafter"/>
</dbReference>
<dbReference type="GO" id="GO:0016020">
    <property type="term" value="C:membrane"/>
    <property type="evidence" value="ECO:0007669"/>
    <property type="project" value="UniProtKB-SubCell"/>
</dbReference>
<gene>
    <name evidence="7" type="ORF">BOKJ2_LOCUS4777</name>
</gene>
<dbReference type="FunFam" id="1.20.1740.10:FF:000058">
    <property type="entry name" value="Amino Acid Transporter"/>
    <property type="match status" value="1"/>
</dbReference>
<evidence type="ECO:0008006" key="9">
    <source>
        <dbReference type="Google" id="ProtNLM"/>
    </source>
</evidence>
<keyword evidence="2 6" id="KW-0812">Transmembrane</keyword>
<feature type="compositionally biased region" description="Polar residues" evidence="5">
    <location>
        <begin position="1"/>
        <end position="22"/>
    </location>
</feature>
<name>A0A811KBV3_9BILA</name>
<dbReference type="PIRSF" id="PIRSF006060">
    <property type="entry name" value="AA_transporter"/>
    <property type="match status" value="1"/>
</dbReference>
<feature type="region of interest" description="Disordered" evidence="5">
    <location>
        <begin position="1"/>
        <end position="41"/>
    </location>
</feature>
<feature type="transmembrane region" description="Helical" evidence="6">
    <location>
        <begin position="458"/>
        <end position="480"/>
    </location>
</feature>
<feature type="transmembrane region" description="Helical" evidence="6">
    <location>
        <begin position="83"/>
        <end position="105"/>
    </location>
</feature>
<feature type="transmembrane region" description="Helical" evidence="6">
    <location>
        <begin position="434"/>
        <end position="452"/>
    </location>
</feature>
<dbReference type="Gene3D" id="1.20.1740.10">
    <property type="entry name" value="Amino acid/polyamine transporter I"/>
    <property type="match status" value="1"/>
</dbReference>
<keyword evidence="8" id="KW-1185">Reference proteome</keyword>
<feature type="transmembrane region" description="Helical" evidence="6">
    <location>
        <begin position="400"/>
        <end position="422"/>
    </location>
</feature>
<feature type="transmembrane region" description="Helical" evidence="6">
    <location>
        <begin position="203"/>
        <end position="225"/>
    </location>
</feature>
<dbReference type="Proteomes" id="UP000614601">
    <property type="component" value="Unassembled WGS sequence"/>
</dbReference>
<reference evidence="7" key="1">
    <citation type="submission" date="2020-09" db="EMBL/GenBank/DDBJ databases">
        <authorList>
            <person name="Kikuchi T."/>
        </authorList>
    </citation>
    <scope>NUCLEOTIDE SEQUENCE</scope>
    <source>
        <strain evidence="7">SH1</strain>
    </source>
</reference>
<feature type="transmembrane region" description="Helical" evidence="6">
    <location>
        <begin position="126"/>
        <end position="149"/>
    </location>
</feature>
<dbReference type="InterPro" id="IPR050598">
    <property type="entry name" value="AminoAcid_Transporter"/>
</dbReference>
<feature type="transmembrane region" description="Helical" evidence="6">
    <location>
        <begin position="280"/>
        <end position="303"/>
    </location>
</feature>
<keyword evidence="3 6" id="KW-1133">Transmembrane helix</keyword>
<evidence type="ECO:0000313" key="8">
    <source>
        <dbReference type="Proteomes" id="UP000614601"/>
    </source>
</evidence>
<comment type="caution">
    <text evidence="7">The sequence shown here is derived from an EMBL/GenBank/DDBJ whole genome shotgun (WGS) entry which is preliminary data.</text>
</comment>
<proteinExistence type="predicted"/>
<dbReference type="PANTHER" id="PTHR11785">
    <property type="entry name" value="AMINO ACID TRANSPORTER"/>
    <property type="match status" value="1"/>
</dbReference>
<dbReference type="Pfam" id="PF13520">
    <property type="entry name" value="AA_permease_2"/>
    <property type="match status" value="1"/>
</dbReference>
<evidence type="ECO:0000256" key="6">
    <source>
        <dbReference type="SAM" id="Phobius"/>
    </source>
</evidence>
<accession>A0A811KBV3</accession>
<dbReference type="InterPro" id="IPR002293">
    <property type="entry name" value="AA/rel_permease1"/>
</dbReference>
<feature type="transmembrane region" description="Helical" evidence="6">
    <location>
        <begin position="51"/>
        <end position="71"/>
    </location>
</feature>
<evidence type="ECO:0000256" key="4">
    <source>
        <dbReference type="ARBA" id="ARBA00023136"/>
    </source>
</evidence>
<dbReference type="EMBL" id="CAJFDH010000002">
    <property type="protein sequence ID" value="CAD5212976.1"/>
    <property type="molecule type" value="Genomic_DNA"/>
</dbReference>
<evidence type="ECO:0000256" key="3">
    <source>
        <dbReference type="ARBA" id="ARBA00022989"/>
    </source>
</evidence>
<evidence type="ECO:0000256" key="1">
    <source>
        <dbReference type="ARBA" id="ARBA00004141"/>
    </source>
</evidence>
<feature type="transmembrane region" description="Helical" evidence="6">
    <location>
        <begin position="376"/>
        <end position="394"/>
    </location>
</feature>
<protein>
    <recommendedName>
        <fullName evidence="9">AA_permease domain-containing protein</fullName>
    </recommendedName>
</protein>
<sequence>MSSIQPIDRSNLQSSLDASSISAEALKPPKPSESTLSSESEQHSINEHHKMGLSGAVSFVCGNIIGAGLFITPSFVVQYTGSVGLAAIVWILSALISVLGAYSYVELGTSIRKSGADFAYLCYVGWFPAAFSFMSTGCLMMYPAIVAVQAKSFSEYLFQGLRIEFENEFVGHLVKVFVSFGLVWSICALNFFSLKKFSSQFQVIATTAKILAVASIVLVGFYLLIFRQKTENLKNPFETSNFQPAPLALAFYQALFAYDGWDILNFGIEEIDRPRQTMPLAILLGMIIVAATFMITNVAYFVVLPASEIKASTAIAQTFAQHSMGNFQYLMPFLTSLMLIGSLNSTIFASSRYLFAAARHGHMPSFLSTVNLKSGSPRAAIVFHSLLAFVFALIGDMSTLVNMLSVAQWLQRFLTMMALLYIRYKCLQVHPERIRTPIVLPIIFATICITLVTVTFVFYFTTAAVGLGFLLSAFVFYFVFMYDKTLMRIDGYREFCSTVNDKTTKLSEAIFNAKAQNDKDHSKFDGHPTNSP</sequence>
<dbReference type="Proteomes" id="UP000783686">
    <property type="component" value="Unassembled WGS sequence"/>
</dbReference>
<comment type="subcellular location">
    <subcellularLocation>
        <location evidence="1">Membrane</location>
        <topology evidence="1">Multi-pass membrane protein</topology>
    </subcellularLocation>
</comment>
<evidence type="ECO:0000313" key="7">
    <source>
        <dbReference type="EMBL" id="CAD5212976.1"/>
    </source>
</evidence>
<dbReference type="AlphaFoldDB" id="A0A811KBV3"/>